<evidence type="ECO:0000313" key="1">
    <source>
        <dbReference type="EMBL" id="KAJ9117670.1"/>
    </source>
</evidence>
<proteinExistence type="predicted"/>
<evidence type="ECO:0000313" key="2">
    <source>
        <dbReference type="Proteomes" id="UP001234202"/>
    </source>
</evidence>
<sequence>MSSKQIQRDLDRAVALAEERSASRIKILERDLERSREANRKLQIDVYAMVAEKVDLGTAAFVRVSSVLATTITGVSSSIMQTPTDHWGLAIANLPSDMSNLAVEISSNDLADRRIPQAALCRIMVSHTVSVTLTAVVSASTMEQLIHLSFKSRRIWDDHRRVSGPVVRIQRFDVLTSGGIAYEEDHSDRSWRFCERATLKFVDDGNTEGLGKTMQYLFRGIPSDRRQEWLLDFEEQVTPGIFLFGNASLLDIFIHSLDGLLHRCPMVRPTITLLKSKVSLDAIVEKMPAFVATYGGENWSDIKLIVQLEVDATDNAPYGLLEIRLVHDFFAVPANDVVTLEFALTMQPTRPGSTFVLLQRNGPNLCRQTDPSLSHPLEHSEEGEWEAEDWGDEDNVIGDWQS</sequence>
<name>A0ACC2X0T2_9TREE</name>
<keyword evidence="2" id="KW-1185">Reference proteome</keyword>
<accession>A0ACC2X0T2</accession>
<organism evidence="1 2">
    <name type="scientific">Naganishia onofrii</name>
    <dbReference type="NCBI Taxonomy" id="1851511"/>
    <lineage>
        <taxon>Eukaryota</taxon>
        <taxon>Fungi</taxon>
        <taxon>Dikarya</taxon>
        <taxon>Basidiomycota</taxon>
        <taxon>Agaricomycotina</taxon>
        <taxon>Tremellomycetes</taxon>
        <taxon>Filobasidiales</taxon>
        <taxon>Filobasidiaceae</taxon>
        <taxon>Naganishia</taxon>
    </lineage>
</organism>
<comment type="caution">
    <text evidence="1">The sequence shown here is derived from an EMBL/GenBank/DDBJ whole genome shotgun (WGS) entry which is preliminary data.</text>
</comment>
<dbReference type="EMBL" id="JASBWV010000031">
    <property type="protein sequence ID" value="KAJ9117670.1"/>
    <property type="molecule type" value="Genomic_DNA"/>
</dbReference>
<reference evidence="1" key="1">
    <citation type="submission" date="2023-04" db="EMBL/GenBank/DDBJ databases">
        <title>Draft Genome sequencing of Naganishia species isolated from polar environments using Oxford Nanopore Technology.</title>
        <authorList>
            <person name="Leo P."/>
            <person name="Venkateswaran K."/>
        </authorList>
    </citation>
    <scope>NUCLEOTIDE SEQUENCE</scope>
    <source>
        <strain evidence="1">DBVPG 5303</strain>
    </source>
</reference>
<gene>
    <name evidence="1" type="ORF">QFC24_006384</name>
</gene>
<dbReference type="Proteomes" id="UP001234202">
    <property type="component" value="Unassembled WGS sequence"/>
</dbReference>
<protein>
    <submittedName>
        <fullName evidence="1">Uncharacterized protein</fullName>
    </submittedName>
</protein>